<evidence type="ECO:0000256" key="2">
    <source>
        <dbReference type="SAM" id="Phobius"/>
    </source>
</evidence>
<feature type="coiled-coil region" evidence="1">
    <location>
        <begin position="45"/>
        <end position="72"/>
    </location>
</feature>
<sequence length="169" mass="19995">MRVPSLYRQKKLQVLLAGAAIGFCLSWLLFLYLFGAMQERQAALLEKHKKTIDELKVQLDIWQEEYKELNKKNLHKLTVQEIEIDIINYKKYGIDDAQSIFSAKEQIKKDLSVLYAKDLETVYSHKELIRQTIENKTLKINKRSYSLHVKEWYFYTTVHIQLELDLEGG</sequence>
<keyword evidence="5" id="KW-1185">Reference proteome</keyword>
<keyword evidence="1" id="KW-0175">Coiled coil</keyword>
<keyword evidence="2" id="KW-1133">Transmembrane helix</keyword>
<gene>
    <name evidence="4" type="ORF">A8F95_00645</name>
</gene>
<proteinExistence type="predicted"/>
<dbReference type="AlphaFoldDB" id="A0A1B9B860"/>
<evidence type="ECO:0000313" key="4">
    <source>
        <dbReference type="EMBL" id="OCA92269.1"/>
    </source>
</evidence>
<name>A0A1B9B860_9BACI</name>
<dbReference type="Pfam" id="PF26347">
    <property type="entry name" value="YtrI_sporulation"/>
    <property type="match status" value="1"/>
</dbReference>
<dbReference type="EMBL" id="MAYT01000001">
    <property type="protein sequence ID" value="OCA92269.1"/>
    <property type="molecule type" value="Genomic_DNA"/>
</dbReference>
<keyword evidence="2" id="KW-0812">Transmembrane</keyword>
<feature type="domain" description="Sporulation membrane protein YtrI C-terminal" evidence="3">
    <location>
        <begin position="80"/>
        <end position="164"/>
    </location>
</feature>
<evidence type="ECO:0000256" key="1">
    <source>
        <dbReference type="SAM" id="Coils"/>
    </source>
</evidence>
<evidence type="ECO:0000313" key="5">
    <source>
        <dbReference type="Proteomes" id="UP000092578"/>
    </source>
</evidence>
<feature type="transmembrane region" description="Helical" evidence="2">
    <location>
        <begin position="12"/>
        <end position="34"/>
    </location>
</feature>
<dbReference type="Proteomes" id="UP000092578">
    <property type="component" value="Unassembled WGS sequence"/>
</dbReference>
<reference evidence="5" key="1">
    <citation type="submission" date="2016-05" db="EMBL/GenBank/DDBJ databases">
        <authorList>
            <person name="Liu B."/>
            <person name="Wang J."/>
            <person name="Zhu Y."/>
            <person name="Liu G."/>
            <person name="Chen Q."/>
            <person name="Chen Z."/>
            <person name="Lan J."/>
            <person name="Che J."/>
            <person name="Ge C."/>
            <person name="Shi H."/>
            <person name="Pan Z."/>
            <person name="Liu X."/>
        </authorList>
    </citation>
    <scope>NUCLEOTIDE SEQUENCE [LARGE SCALE GENOMIC DNA]</scope>
    <source>
        <strain evidence="5">FJAT-27215</strain>
    </source>
</reference>
<accession>A0A1B9B860</accession>
<dbReference type="InterPro" id="IPR058620">
    <property type="entry name" value="YtrI_C"/>
</dbReference>
<organism evidence="4 5">
    <name type="scientific">Pseudobacillus wudalianchiensis</name>
    <dbReference type="NCBI Taxonomy" id="1743143"/>
    <lineage>
        <taxon>Bacteria</taxon>
        <taxon>Bacillati</taxon>
        <taxon>Bacillota</taxon>
        <taxon>Bacilli</taxon>
        <taxon>Bacillales</taxon>
        <taxon>Bacillaceae</taxon>
        <taxon>Pseudobacillus</taxon>
    </lineage>
</organism>
<protein>
    <submittedName>
        <fullName evidence="4">Sporulation protein</fullName>
    </submittedName>
</protein>
<evidence type="ECO:0000259" key="3">
    <source>
        <dbReference type="Pfam" id="PF26347"/>
    </source>
</evidence>
<keyword evidence="2" id="KW-0472">Membrane</keyword>
<dbReference type="InterPro" id="IPR048198">
    <property type="entry name" value="YtrI"/>
</dbReference>
<dbReference type="NCBIfam" id="NF041479">
    <property type="entry name" value="spor_membprot_YtrI"/>
    <property type="match status" value="1"/>
</dbReference>
<comment type="caution">
    <text evidence="4">The sequence shown here is derived from an EMBL/GenBank/DDBJ whole genome shotgun (WGS) entry which is preliminary data.</text>
</comment>